<reference evidence="1 2" key="1">
    <citation type="submission" date="2024-04" db="EMBL/GenBank/DDBJ databases">
        <authorList>
            <person name="Waldvogel A.-M."/>
            <person name="Schoenle A."/>
        </authorList>
    </citation>
    <scope>NUCLEOTIDE SEQUENCE [LARGE SCALE GENOMIC DNA]</scope>
</reference>
<proteinExistence type="predicted"/>
<gene>
    <name evidence="1" type="ORF">KC01_LOCUS16539</name>
</gene>
<organism evidence="1 2">
    <name type="scientific">Knipowitschia caucasica</name>
    <name type="common">Caucasian dwarf goby</name>
    <name type="synonym">Pomatoschistus caucasicus</name>
    <dbReference type="NCBI Taxonomy" id="637954"/>
    <lineage>
        <taxon>Eukaryota</taxon>
        <taxon>Metazoa</taxon>
        <taxon>Chordata</taxon>
        <taxon>Craniata</taxon>
        <taxon>Vertebrata</taxon>
        <taxon>Euteleostomi</taxon>
        <taxon>Actinopterygii</taxon>
        <taxon>Neopterygii</taxon>
        <taxon>Teleostei</taxon>
        <taxon>Neoteleostei</taxon>
        <taxon>Acanthomorphata</taxon>
        <taxon>Gobiaria</taxon>
        <taxon>Gobiiformes</taxon>
        <taxon>Gobioidei</taxon>
        <taxon>Gobiidae</taxon>
        <taxon>Gobiinae</taxon>
        <taxon>Knipowitschia</taxon>
    </lineage>
</organism>
<dbReference type="AlphaFoldDB" id="A0AAV2K974"/>
<evidence type="ECO:0000313" key="1">
    <source>
        <dbReference type="EMBL" id="CAL1586486.1"/>
    </source>
</evidence>
<evidence type="ECO:0000313" key="2">
    <source>
        <dbReference type="Proteomes" id="UP001497482"/>
    </source>
</evidence>
<sequence length="122" mass="13485">MSACSVQLRPFGLGDRDEGDLTVAAAQAGRGKYAEDLFGELFNEAHSFSFRVNSLQERVDRLSISVTQLDPKEEESRVIPMEAHGLKLGCQSRGESQRYNAMLRGTASIYHEPLGCLRHGQS</sequence>
<accession>A0AAV2K974</accession>
<name>A0AAV2K974_KNICA</name>
<protein>
    <submittedName>
        <fullName evidence="1">Uncharacterized protein</fullName>
    </submittedName>
</protein>
<dbReference type="EMBL" id="OZ035839">
    <property type="protein sequence ID" value="CAL1586486.1"/>
    <property type="molecule type" value="Genomic_DNA"/>
</dbReference>
<keyword evidence="2" id="KW-1185">Reference proteome</keyword>
<dbReference type="Proteomes" id="UP001497482">
    <property type="component" value="Chromosome 17"/>
</dbReference>
<dbReference type="Gene3D" id="1.20.5.340">
    <property type="match status" value="1"/>
</dbReference>